<accession>A0A2P9AQL9</accession>
<evidence type="ECO:0000313" key="1">
    <source>
        <dbReference type="EMBL" id="SJM33447.1"/>
    </source>
</evidence>
<dbReference type="Proteomes" id="UP000245698">
    <property type="component" value="Unassembled WGS sequence"/>
</dbReference>
<dbReference type="InterPro" id="IPR023393">
    <property type="entry name" value="START-like_dom_sf"/>
</dbReference>
<protein>
    <recommendedName>
        <fullName evidence="3">Activator of Hsp90 ATPase 1 family protein</fullName>
    </recommendedName>
</protein>
<gene>
    <name evidence="1" type="ORF">BQ8482_350091</name>
</gene>
<reference evidence="2" key="1">
    <citation type="submission" date="2016-12" db="EMBL/GenBank/DDBJ databases">
        <authorList>
            <person name="Brunel B."/>
        </authorList>
    </citation>
    <scope>NUCLEOTIDE SEQUENCE [LARGE SCALE GENOMIC DNA]</scope>
</reference>
<dbReference type="AlphaFoldDB" id="A0A2P9AQL9"/>
<evidence type="ECO:0000313" key="2">
    <source>
        <dbReference type="Proteomes" id="UP000245698"/>
    </source>
</evidence>
<dbReference type="EMBL" id="FUIG01000043">
    <property type="protein sequence ID" value="SJM33447.1"/>
    <property type="molecule type" value="Genomic_DNA"/>
</dbReference>
<dbReference type="RefSeq" id="WP_123150173.1">
    <property type="nucleotide sequence ID" value="NZ_FUIG01000043.1"/>
</dbReference>
<evidence type="ECO:0008006" key="3">
    <source>
        <dbReference type="Google" id="ProtNLM"/>
    </source>
</evidence>
<name>A0A2P9AQL9_9HYPH</name>
<dbReference type="SUPFAM" id="SSF55961">
    <property type="entry name" value="Bet v1-like"/>
    <property type="match status" value="1"/>
</dbReference>
<sequence>MSKDHAGVWTRTSRVIKARPEDFYAAFTNPTALVAWLPPAEMTGVIHEFEALRRGCSKSRRV</sequence>
<dbReference type="Gene3D" id="3.30.530.20">
    <property type="match status" value="1"/>
</dbReference>
<organism evidence="1 2">
    <name type="scientific">Mesorhizobium delmotii</name>
    <dbReference type="NCBI Taxonomy" id="1631247"/>
    <lineage>
        <taxon>Bacteria</taxon>
        <taxon>Pseudomonadati</taxon>
        <taxon>Pseudomonadota</taxon>
        <taxon>Alphaproteobacteria</taxon>
        <taxon>Hyphomicrobiales</taxon>
        <taxon>Phyllobacteriaceae</taxon>
        <taxon>Mesorhizobium</taxon>
    </lineage>
</organism>
<keyword evidence="2" id="KW-1185">Reference proteome</keyword>
<proteinExistence type="predicted"/>